<feature type="region of interest" description="Disordered" evidence="1">
    <location>
        <begin position="1"/>
        <end position="37"/>
    </location>
</feature>
<name>A0ABQ9UC56_SAGOE</name>
<sequence length="94" mass="10372">MDIVSFISHQQIESGPIEEEETNAEDEGNAPMDTEGNGTFRKALDNEPYCSAHGSQDSSEWLKSREQQSSQQALNLTPQAFLSLGRKCVASIRV</sequence>
<proteinExistence type="predicted"/>
<protein>
    <submittedName>
        <fullName evidence="2">Uncharacterized protein</fullName>
    </submittedName>
</protein>
<gene>
    <name evidence="2" type="ORF">P7K49_027946</name>
</gene>
<evidence type="ECO:0000256" key="1">
    <source>
        <dbReference type="SAM" id="MobiDB-lite"/>
    </source>
</evidence>
<reference evidence="2 3" key="1">
    <citation type="submission" date="2023-05" db="EMBL/GenBank/DDBJ databases">
        <title>B98-5 Cell Line De Novo Hybrid Assembly: An Optical Mapping Approach.</title>
        <authorList>
            <person name="Kananen K."/>
            <person name="Auerbach J.A."/>
            <person name="Kautto E."/>
            <person name="Blachly J.S."/>
        </authorList>
    </citation>
    <scope>NUCLEOTIDE SEQUENCE [LARGE SCALE GENOMIC DNA]</scope>
    <source>
        <strain evidence="2">B95-8</strain>
        <tissue evidence="2">Cell line</tissue>
    </source>
</reference>
<dbReference type="EMBL" id="JASSZA010000014">
    <property type="protein sequence ID" value="KAK2094208.1"/>
    <property type="molecule type" value="Genomic_DNA"/>
</dbReference>
<evidence type="ECO:0000313" key="3">
    <source>
        <dbReference type="Proteomes" id="UP001266305"/>
    </source>
</evidence>
<feature type="compositionally biased region" description="Acidic residues" evidence="1">
    <location>
        <begin position="16"/>
        <end position="28"/>
    </location>
</feature>
<evidence type="ECO:0000313" key="2">
    <source>
        <dbReference type="EMBL" id="KAK2094208.1"/>
    </source>
</evidence>
<feature type="region of interest" description="Disordered" evidence="1">
    <location>
        <begin position="50"/>
        <end position="70"/>
    </location>
</feature>
<organism evidence="2 3">
    <name type="scientific">Saguinus oedipus</name>
    <name type="common">Cotton-top tamarin</name>
    <name type="synonym">Oedipomidas oedipus</name>
    <dbReference type="NCBI Taxonomy" id="9490"/>
    <lineage>
        <taxon>Eukaryota</taxon>
        <taxon>Metazoa</taxon>
        <taxon>Chordata</taxon>
        <taxon>Craniata</taxon>
        <taxon>Vertebrata</taxon>
        <taxon>Euteleostomi</taxon>
        <taxon>Mammalia</taxon>
        <taxon>Eutheria</taxon>
        <taxon>Euarchontoglires</taxon>
        <taxon>Primates</taxon>
        <taxon>Haplorrhini</taxon>
        <taxon>Platyrrhini</taxon>
        <taxon>Cebidae</taxon>
        <taxon>Callitrichinae</taxon>
        <taxon>Saguinus</taxon>
    </lineage>
</organism>
<keyword evidence="3" id="KW-1185">Reference proteome</keyword>
<dbReference type="Proteomes" id="UP001266305">
    <property type="component" value="Unassembled WGS sequence"/>
</dbReference>
<accession>A0ABQ9UC56</accession>
<comment type="caution">
    <text evidence="2">The sequence shown here is derived from an EMBL/GenBank/DDBJ whole genome shotgun (WGS) entry which is preliminary data.</text>
</comment>